<dbReference type="Proteomes" id="UP000448235">
    <property type="component" value="Unassembled WGS sequence"/>
</dbReference>
<dbReference type="RefSeq" id="WP_161423416.1">
    <property type="nucleotide sequence ID" value="NZ_JARWMY010000004.1"/>
</dbReference>
<evidence type="ECO:0000259" key="4">
    <source>
        <dbReference type="PROSITE" id="PS50113"/>
    </source>
</evidence>
<dbReference type="InterPro" id="IPR013655">
    <property type="entry name" value="PAS_fold_3"/>
</dbReference>
<dbReference type="Pfam" id="PF00990">
    <property type="entry name" value="GGDEF"/>
    <property type="match status" value="1"/>
</dbReference>
<feature type="domain" description="PAS" evidence="3">
    <location>
        <begin position="382"/>
        <end position="451"/>
    </location>
</feature>
<accession>A0A7X4VZF6</accession>
<sequence length="677" mass="76707">MTTTPYGGGRGYRTRRLGWLSHPLTSPLLTLRGRLLLGAGTLWAVLCVTLLTYGWQAGQLLVDETNRQHLRYEAELIRNSIVHQVSERLQALERLAQHIPEPTDRALATPQVHALVPYFEALALFDLESRITDAWPTRNGIVGARFPDRDYARFMHAFQQPHVSAPFVSRISDQPMVMMLVPLHDAERRYTGFLGGLVNIDQSRLFKGFESLRLGERGHVTITTASGQRLYHPKQRQAIVELPDTLPPALDRALHGWQGEAEETTISGEPALVAYRQVWPADWIVGVHLPKAQAEAPLVAGMRRITQLAWWALLMVLPVVGLLIWLALRPLTRLARQALELRDGRRHRLEIPTRMPELRRVIDTLNETEQARMASLQDLTRRSAMLNATLAASPQGMFVTDPQGRLTFLNEALHETLGSSVPQTLETWADRIHPEERDPVREAWRQSLAEQQDFMRQFRFVDHEGRQRWLDIHTSTIQVEGEFIGVAGVVRDITQHRRDDALRRWEAEHDPLTRLLNRRGLTRRLEEALVDWQKTGDQTAVLLFDLDHFKPINDQGGHALGDRMLQRVAETMRGVARNSDHAARQGGDEFAVLLTGCRLDQALTLAEVLRERIASLSIEHQEHRWQVTASIGISCFQPGDRNIDAVLARADAASYRAKQSGRNRVITDEEVPQSGTG</sequence>
<dbReference type="SMART" id="SM00086">
    <property type="entry name" value="PAC"/>
    <property type="match status" value="1"/>
</dbReference>
<dbReference type="SMART" id="SM00091">
    <property type="entry name" value="PAS"/>
    <property type="match status" value="1"/>
</dbReference>
<dbReference type="SMART" id="SM00267">
    <property type="entry name" value="GGDEF"/>
    <property type="match status" value="1"/>
</dbReference>
<keyword evidence="2" id="KW-0812">Transmembrane</keyword>
<dbReference type="PANTHER" id="PTHR44757">
    <property type="entry name" value="DIGUANYLATE CYCLASE DGCP"/>
    <property type="match status" value="1"/>
</dbReference>
<comment type="caution">
    <text evidence="6">The sequence shown here is derived from an EMBL/GenBank/DDBJ whole genome shotgun (WGS) entry which is preliminary data.</text>
</comment>
<dbReference type="SUPFAM" id="SSF55785">
    <property type="entry name" value="PYP-like sensor domain (PAS domain)"/>
    <property type="match status" value="1"/>
</dbReference>
<dbReference type="InterPro" id="IPR043128">
    <property type="entry name" value="Rev_trsase/Diguanyl_cyclase"/>
</dbReference>
<keyword evidence="7" id="KW-1185">Reference proteome</keyword>
<dbReference type="EMBL" id="WUTS01000001">
    <property type="protein sequence ID" value="NAW13091.1"/>
    <property type="molecule type" value="Genomic_DNA"/>
</dbReference>
<dbReference type="Gene3D" id="3.30.450.20">
    <property type="entry name" value="PAS domain"/>
    <property type="match status" value="2"/>
</dbReference>
<dbReference type="GO" id="GO:0003824">
    <property type="term" value="F:catalytic activity"/>
    <property type="evidence" value="ECO:0007669"/>
    <property type="project" value="UniProtKB-ARBA"/>
</dbReference>
<feature type="domain" description="PAC" evidence="4">
    <location>
        <begin position="454"/>
        <end position="505"/>
    </location>
</feature>
<dbReference type="CDD" id="cd00130">
    <property type="entry name" value="PAS"/>
    <property type="match status" value="1"/>
</dbReference>
<protein>
    <submittedName>
        <fullName evidence="6">Diguanylate cyclase</fullName>
    </submittedName>
</protein>
<gene>
    <name evidence="6" type="ORF">GRB80_09545</name>
</gene>
<dbReference type="CDD" id="cd18773">
    <property type="entry name" value="PDC1_HK_sensor"/>
    <property type="match status" value="1"/>
</dbReference>
<reference evidence="6 7" key="1">
    <citation type="submission" date="2019-12" db="EMBL/GenBank/DDBJ databases">
        <title>Draft genome sequencing of Halomonas icarensis D1-1.</title>
        <authorList>
            <person name="Pandiyan K."/>
            <person name="Kushwaha P."/>
            <person name="Gowdham M."/>
            <person name="Chakdar H."/>
            <person name="Singh A."/>
            <person name="Kumar M."/>
            <person name="Saxena A.K."/>
        </authorList>
    </citation>
    <scope>NUCLEOTIDE SEQUENCE [LARGE SCALE GENOMIC DNA]</scope>
    <source>
        <strain evidence="6 7">D1-1</strain>
    </source>
</reference>
<comment type="cofactor">
    <cofactor evidence="1">
        <name>Mg(2+)</name>
        <dbReference type="ChEBI" id="CHEBI:18420"/>
    </cofactor>
</comment>
<dbReference type="NCBIfam" id="TIGR00254">
    <property type="entry name" value="GGDEF"/>
    <property type="match status" value="1"/>
</dbReference>
<name>A0A7X4VZF6_9GAMM</name>
<dbReference type="PANTHER" id="PTHR44757:SF2">
    <property type="entry name" value="BIOFILM ARCHITECTURE MAINTENANCE PROTEIN MBAA"/>
    <property type="match status" value="1"/>
</dbReference>
<dbReference type="SUPFAM" id="SSF55073">
    <property type="entry name" value="Nucleotide cyclase"/>
    <property type="match status" value="1"/>
</dbReference>
<evidence type="ECO:0000256" key="2">
    <source>
        <dbReference type="SAM" id="Phobius"/>
    </source>
</evidence>
<dbReference type="InterPro" id="IPR001610">
    <property type="entry name" value="PAC"/>
</dbReference>
<evidence type="ECO:0000259" key="3">
    <source>
        <dbReference type="PROSITE" id="PS50112"/>
    </source>
</evidence>
<evidence type="ECO:0000259" key="5">
    <source>
        <dbReference type="PROSITE" id="PS50887"/>
    </source>
</evidence>
<dbReference type="Gene3D" id="3.30.70.270">
    <property type="match status" value="1"/>
</dbReference>
<dbReference type="InterPro" id="IPR000700">
    <property type="entry name" value="PAS-assoc_C"/>
</dbReference>
<dbReference type="PROSITE" id="PS50113">
    <property type="entry name" value="PAC"/>
    <property type="match status" value="1"/>
</dbReference>
<dbReference type="InterPro" id="IPR035965">
    <property type="entry name" value="PAS-like_dom_sf"/>
</dbReference>
<feature type="transmembrane region" description="Helical" evidence="2">
    <location>
        <begin position="308"/>
        <end position="328"/>
    </location>
</feature>
<feature type="transmembrane region" description="Helical" evidence="2">
    <location>
        <begin position="35"/>
        <end position="55"/>
    </location>
</feature>
<dbReference type="PROSITE" id="PS50112">
    <property type="entry name" value="PAS"/>
    <property type="match status" value="1"/>
</dbReference>
<keyword evidence="2" id="KW-1133">Transmembrane helix</keyword>
<dbReference type="FunFam" id="3.30.70.270:FF:000001">
    <property type="entry name" value="Diguanylate cyclase domain protein"/>
    <property type="match status" value="1"/>
</dbReference>
<dbReference type="InterPro" id="IPR029787">
    <property type="entry name" value="Nucleotide_cyclase"/>
</dbReference>
<evidence type="ECO:0000313" key="7">
    <source>
        <dbReference type="Proteomes" id="UP000448235"/>
    </source>
</evidence>
<dbReference type="CDD" id="cd18774">
    <property type="entry name" value="PDC2_HK_sensor"/>
    <property type="match status" value="1"/>
</dbReference>
<dbReference type="AlphaFoldDB" id="A0A7X4VZF6"/>
<dbReference type="InterPro" id="IPR000014">
    <property type="entry name" value="PAS"/>
</dbReference>
<organism evidence="6 7">
    <name type="scientific">Halomonas icarae</name>
    <dbReference type="NCBI Taxonomy" id="2691040"/>
    <lineage>
        <taxon>Bacteria</taxon>
        <taxon>Pseudomonadati</taxon>
        <taxon>Pseudomonadota</taxon>
        <taxon>Gammaproteobacteria</taxon>
        <taxon>Oceanospirillales</taxon>
        <taxon>Halomonadaceae</taxon>
        <taxon>Halomonas</taxon>
    </lineage>
</organism>
<dbReference type="CDD" id="cd01949">
    <property type="entry name" value="GGDEF"/>
    <property type="match status" value="1"/>
</dbReference>
<feature type="domain" description="GGDEF" evidence="5">
    <location>
        <begin position="537"/>
        <end position="670"/>
    </location>
</feature>
<evidence type="ECO:0000256" key="1">
    <source>
        <dbReference type="ARBA" id="ARBA00001946"/>
    </source>
</evidence>
<dbReference type="PROSITE" id="PS50887">
    <property type="entry name" value="GGDEF"/>
    <property type="match status" value="1"/>
</dbReference>
<proteinExistence type="predicted"/>
<evidence type="ECO:0000313" key="6">
    <source>
        <dbReference type="EMBL" id="NAW13091.1"/>
    </source>
</evidence>
<dbReference type="Pfam" id="PF08447">
    <property type="entry name" value="PAS_3"/>
    <property type="match status" value="1"/>
</dbReference>
<dbReference type="InterPro" id="IPR000160">
    <property type="entry name" value="GGDEF_dom"/>
</dbReference>
<dbReference type="InterPro" id="IPR052155">
    <property type="entry name" value="Biofilm_reg_signaling"/>
</dbReference>
<dbReference type="NCBIfam" id="TIGR00229">
    <property type="entry name" value="sensory_box"/>
    <property type="match status" value="1"/>
</dbReference>
<keyword evidence="2" id="KW-0472">Membrane</keyword>